<dbReference type="InterPro" id="IPR001227">
    <property type="entry name" value="Ac_transferase_dom_sf"/>
</dbReference>
<dbReference type="PANTHER" id="PTHR42681:SF1">
    <property type="entry name" value="MALONYL-COA-ACYL CARRIER PROTEIN TRANSACYLASE, MITOCHONDRIAL"/>
    <property type="match status" value="1"/>
</dbReference>
<dbReference type="InterPro" id="IPR004410">
    <property type="entry name" value="Malonyl_CoA-ACP_transAc_FabD"/>
</dbReference>
<evidence type="ECO:0000256" key="4">
    <source>
        <dbReference type="PIRNR" id="PIRNR000446"/>
    </source>
</evidence>
<dbReference type="FunFam" id="3.30.70.250:FF:000001">
    <property type="entry name" value="Malonyl CoA-acyl carrier protein transacylase"/>
    <property type="match status" value="1"/>
</dbReference>
<dbReference type="EMBL" id="BSDY01000006">
    <property type="protein sequence ID" value="GLI56010.1"/>
    <property type="molecule type" value="Genomic_DNA"/>
</dbReference>
<accession>A0A9W6GL88</accession>
<organism evidence="7 8">
    <name type="scientific">Propionigenium maris DSM 9537</name>
    <dbReference type="NCBI Taxonomy" id="1123000"/>
    <lineage>
        <taxon>Bacteria</taxon>
        <taxon>Fusobacteriati</taxon>
        <taxon>Fusobacteriota</taxon>
        <taxon>Fusobacteriia</taxon>
        <taxon>Fusobacteriales</taxon>
        <taxon>Fusobacteriaceae</taxon>
        <taxon>Propionigenium</taxon>
    </lineage>
</organism>
<evidence type="ECO:0000259" key="6">
    <source>
        <dbReference type="SMART" id="SM00827"/>
    </source>
</evidence>
<dbReference type="RefSeq" id="WP_281834870.1">
    <property type="nucleotide sequence ID" value="NZ_BSDY01000006.1"/>
</dbReference>
<dbReference type="InterPro" id="IPR016036">
    <property type="entry name" value="Malonyl_transacylase_ACP-bd"/>
</dbReference>
<proteinExistence type="inferred from homology"/>
<dbReference type="SMART" id="SM00827">
    <property type="entry name" value="PKS_AT"/>
    <property type="match status" value="1"/>
</dbReference>
<dbReference type="SUPFAM" id="SSF55048">
    <property type="entry name" value="Probable ACP-binding domain of malonyl-CoA ACP transacylase"/>
    <property type="match status" value="1"/>
</dbReference>
<dbReference type="Pfam" id="PF00698">
    <property type="entry name" value="Acyl_transf_1"/>
    <property type="match status" value="1"/>
</dbReference>
<sequence length="301" mass="32580">MSKVAFVFPGQGSQYVGMGKELYENNETARKYFDEIFDSLSIDLKEVMFEGPEEKLKETKYTQPAIVAMSLVLTKLLEEKGVKADYVAGHSVGEYAAIGAAGYLSLGEAVKLTSTRGEIMNEISAEVNGTMAAIIGMEADKIDEVLKGIDGVAEAVNFNEPKQTVIAGEVAAIENACEALKEAGARRAMILAVSGPFHSSLMKPAGEKILEAANTYEFKNTEVKLVANTTAKVVESAEELKDELYNQAFGPVKWVDTVTALKEAGVEKIYEIGPGKVLKGLIRKIDKTLEVENVEKLEDLA</sequence>
<dbReference type="GO" id="GO:0004314">
    <property type="term" value="F:[acyl-carrier-protein] S-malonyltransferase activity"/>
    <property type="evidence" value="ECO:0007669"/>
    <property type="project" value="UniProtKB-EC"/>
</dbReference>
<dbReference type="Gene3D" id="3.30.70.250">
    <property type="entry name" value="Malonyl-CoA ACP transacylase, ACP-binding"/>
    <property type="match status" value="1"/>
</dbReference>
<evidence type="ECO:0000256" key="2">
    <source>
        <dbReference type="ARBA" id="ARBA00023315"/>
    </source>
</evidence>
<dbReference type="InterPro" id="IPR016035">
    <property type="entry name" value="Acyl_Trfase/lysoPLipase"/>
</dbReference>
<evidence type="ECO:0000256" key="5">
    <source>
        <dbReference type="PIRSR" id="PIRSR000446-1"/>
    </source>
</evidence>
<gene>
    <name evidence="7" type="ORF">PM10SUCC1_15240</name>
</gene>
<dbReference type="GO" id="GO:0005829">
    <property type="term" value="C:cytosol"/>
    <property type="evidence" value="ECO:0007669"/>
    <property type="project" value="TreeGrafter"/>
</dbReference>
<dbReference type="Gene3D" id="3.40.366.10">
    <property type="entry name" value="Malonyl-Coenzyme A Acyl Carrier Protein, domain 2"/>
    <property type="match status" value="1"/>
</dbReference>
<feature type="active site" evidence="5">
    <location>
        <position position="91"/>
    </location>
</feature>
<evidence type="ECO:0000256" key="1">
    <source>
        <dbReference type="ARBA" id="ARBA00022679"/>
    </source>
</evidence>
<dbReference type="AlphaFoldDB" id="A0A9W6GL88"/>
<keyword evidence="8" id="KW-1185">Reference proteome</keyword>
<reference evidence="7" key="1">
    <citation type="submission" date="2022-12" db="EMBL/GenBank/DDBJ databases">
        <title>Reference genome sequencing for broad-spectrum identification of bacterial and archaeal isolates by mass spectrometry.</title>
        <authorList>
            <person name="Sekiguchi Y."/>
            <person name="Tourlousse D.M."/>
        </authorList>
    </citation>
    <scope>NUCLEOTIDE SEQUENCE</scope>
    <source>
        <strain evidence="7">10succ1</strain>
    </source>
</reference>
<dbReference type="GO" id="GO:0006633">
    <property type="term" value="P:fatty acid biosynthetic process"/>
    <property type="evidence" value="ECO:0007669"/>
    <property type="project" value="TreeGrafter"/>
</dbReference>
<evidence type="ECO:0000313" key="8">
    <source>
        <dbReference type="Proteomes" id="UP001144471"/>
    </source>
</evidence>
<dbReference type="SUPFAM" id="SSF52151">
    <property type="entry name" value="FabD/lysophospholipase-like"/>
    <property type="match status" value="1"/>
</dbReference>
<dbReference type="InterPro" id="IPR024925">
    <property type="entry name" value="Malonyl_CoA-ACP_transAc"/>
</dbReference>
<dbReference type="EC" id="2.3.1.39" evidence="4"/>
<dbReference type="PIRSF" id="PIRSF000446">
    <property type="entry name" value="Mct"/>
    <property type="match status" value="1"/>
</dbReference>
<evidence type="ECO:0000256" key="3">
    <source>
        <dbReference type="ARBA" id="ARBA00048462"/>
    </source>
</evidence>
<feature type="active site" evidence="5">
    <location>
        <position position="198"/>
    </location>
</feature>
<keyword evidence="2 4" id="KW-0012">Acyltransferase</keyword>
<protein>
    <recommendedName>
        <fullName evidence="4">Malonyl CoA-acyl carrier protein transacylase</fullName>
        <ecNumber evidence="4">2.3.1.39</ecNumber>
    </recommendedName>
</protein>
<name>A0A9W6GL88_9FUSO</name>
<dbReference type="InterPro" id="IPR014043">
    <property type="entry name" value="Acyl_transferase_dom"/>
</dbReference>
<keyword evidence="1 4" id="KW-0808">Transferase</keyword>
<dbReference type="PANTHER" id="PTHR42681">
    <property type="entry name" value="MALONYL-COA-ACYL CARRIER PROTEIN TRANSACYLASE, MITOCHONDRIAL"/>
    <property type="match status" value="1"/>
</dbReference>
<dbReference type="Proteomes" id="UP001144471">
    <property type="component" value="Unassembled WGS sequence"/>
</dbReference>
<evidence type="ECO:0000313" key="7">
    <source>
        <dbReference type="EMBL" id="GLI56010.1"/>
    </source>
</evidence>
<feature type="domain" description="Malonyl-CoA:ACP transacylase (MAT)" evidence="6">
    <location>
        <begin position="7"/>
        <end position="298"/>
    </location>
</feature>
<comment type="similarity">
    <text evidence="4">Belongs to the fabD family.</text>
</comment>
<comment type="caution">
    <text evidence="7">The sequence shown here is derived from an EMBL/GenBank/DDBJ whole genome shotgun (WGS) entry which is preliminary data.</text>
</comment>
<comment type="catalytic activity">
    <reaction evidence="3 4">
        <text>holo-[ACP] + malonyl-CoA = malonyl-[ACP] + CoA</text>
        <dbReference type="Rhea" id="RHEA:41792"/>
        <dbReference type="Rhea" id="RHEA-COMP:9623"/>
        <dbReference type="Rhea" id="RHEA-COMP:9685"/>
        <dbReference type="ChEBI" id="CHEBI:57287"/>
        <dbReference type="ChEBI" id="CHEBI:57384"/>
        <dbReference type="ChEBI" id="CHEBI:64479"/>
        <dbReference type="ChEBI" id="CHEBI:78449"/>
        <dbReference type="EC" id="2.3.1.39"/>
    </reaction>
</comment>
<dbReference type="InterPro" id="IPR050858">
    <property type="entry name" value="Mal-CoA-ACP_Trans/PKS_FabD"/>
</dbReference>
<dbReference type="NCBIfam" id="TIGR00128">
    <property type="entry name" value="fabD"/>
    <property type="match status" value="1"/>
</dbReference>